<dbReference type="InterPro" id="IPR036691">
    <property type="entry name" value="Endo/exonu/phosph_ase_sf"/>
</dbReference>
<evidence type="ECO:0000313" key="1">
    <source>
        <dbReference type="EMBL" id="CAF1117246.1"/>
    </source>
</evidence>
<proteinExistence type="predicted"/>
<evidence type="ECO:0000313" key="3">
    <source>
        <dbReference type="Proteomes" id="UP000677228"/>
    </source>
</evidence>
<protein>
    <recommendedName>
        <fullName evidence="4">Endonuclease/exonuclease/phosphatase domain-containing protein</fullName>
    </recommendedName>
</protein>
<name>A0A8S2EBF2_9BILA</name>
<dbReference type="AlphaFoldDB" id="A0A8S2EBF2"/>
<dbReference type="Gene3D" id="3.30.70.1820">
    <property type="entry name" value="L1 transposable element, RRM domain"/>
    <property type="match status" value="1"/>
</dbReference>
<sequence length="478" mass="54473">MSSVENNAKDQANDYIKSLGIDVEKLVTDLIQLPELATGLAGIVKKSLIPLFERVSSLENDVHELRMENNRLQQYDRRTNLRFFGIKEGASGESTDQIIIQLAKDIGVDISQHDISVSHRRERQKNEQNTKPRGIIVRFVHYRMDIRTEIRYLSTVNKLANGGLELYKYTCDKIDPNLVKINERHRAEELRVLILNTNSILAKIAPDDKASSLTKFDLLQSYMLSNKPIAVAVWETWLSPSTSDNVLTISGYQVPFRKDRPSHAGGVMVYVRNGIKVVRHHNLEDPVAETCFLTLHLPAGKSILFGACYKSKLQIDTDVFTDHLSDVLQKVRLDSKLPHDSIALVGDFNAHYMQQSAFHLNEDLQRVFIWSVLWDLPLNILKYVCMVFGNCALPPPLLINGAQLTYVEKHVHLGLMLTSHLNWAPHIDSIVARCAPFIGSMKFLSYVWLDPDYLRELIPQCKPRYATRNQNKIPAIRK</sequence>
<dbReference type="Proteomes" id="UP000677228">
    <property type="component" value="Unassembled WGS sequence"/>
</dbReference>
<dbReference type="Gene3D" id="3.60.10.10">
    <property type="entry name" value="Endonuclease/exonuclease/phosphatase"/>
    <property type="match status" value="1"/>
</dbReference>
<comment type="caution">
    <text evidence="1">The sequence shown here is derived from an EMBL/GenBank/DDBJ whole genome shotgun (WGS) entry which is preliminary data.</text>
</comment>
<accession>A0A8S2EBF2</accession>
<evidence type="ECO:0008006" key="4">
    <source>
        <dbReference type="Google" id="ProtNLM"/>
    </source>
</evidence>
<dbReference type="Proteomes" id="UP000682733">
    <property type="component" value="Unassembled WGS sequence"/>
</dbReference>
<dbReference type="SUPFAM" id="SSF56219">
    <property type="entry name" value="DNase I-like"/>
    <property type="match status" value="1"/>
</dbReference>
<reference evidence="1" key="1">
    <citation type="submission" date="2021-02" db="EMBL/GenBank/DDBJ databases">
        <authorList>
            <person name="Nowell W R."/>
        </authorList>
    </citation>
    <scope>NUCLEOTIDE SEQUENCE</scope>
</reference>
<gene>
    <name evidence="1" type="ORF">OVA965_LOCUS20013</name>
    <name evidence="2" type="ORF">TMI583_LOCUS20260</name>
</gene>
<evidence type="ECO:0000313" key="2">
    <source>
        <dbReference type="EMBL" id="CAF3888592.1"/>
    </source>
</evidence>
<feature type="non-terminal residue" evidence="1">
    <location>
        <position position="478"/>
    </location>
</feature>
<dbReference type="EMBL" id="CAJNOK010010493">
    <property type="protein sequence ID" value="CAF1117246.1"/>
    <property type="molecule type" value="Genomic_DNA"/>
</dbReference>
<dbReference type="EMBL" id="CAJOBA010015654">
    <property type="protein sequence ID" value="CAF3888592.1"/>
    <property type="molecule type" value="Genomic_DNA"/>
</dbReference>
<organism evidence="1 3">
    <name type="scientific">Didymodactylos carnosus</name>
    <dbReference type="NCBI Taxonomy" id="1234261"/>
    <lineage>
        <taxon>Eukaryota</taxon>
        <taxon>Metazoa</taxon>
        <taxon>Spiralia</taxon>
        <taxon>Gnathifera</taxon>
        <taxon>Rotifera</taxon>
        <taxon>Eurotatoria</taxon>
        <taxon>Bdelloidea</taxon>
        <taxon>Philodinida</taxon>
        <taxon>Philodinidae</taxon>
        <taxon>Didymodactylos</taxon>
    </lineage>
</organism>